<name>A0A4Y1MRN0_9PROT</name>
<organism evidence="1">
    <name type="scientific">Roseomonas mucosa</name>
    <dbReference type="NCBI Taxonomy" id="207340"/>
    <lineage>
        <taxon>Bacteria</taxon>
        <taxon>Pseudomonadati</taxon>
        <taxon>Pseudomonadota</taxon>
        <taxon>Alphaproteobacteria</taxon>
        <taxon>Acetobacterales</taxon>
        <taxon>Roseomonadaceae</taxon>
        <taxon>Roseomonas</taxon>
    </lineage>
</organism>
<proteinExistence type="predicted"/>
<gene>
    <name evidence="1" type="ORF">RADP37_05457</name>
</gene>
<dbReference type="RefSeq" id="WP_168550289.1">
    <property type="nucleotide sequence ID" value="NZ_CP025188.1"/>
</dbReference>
<evidence type="ECO:0000313" key="1">
    <source>
        <dbReference type="EMBL" id="AWV20350.1"/>
    </source>
</evidence>
<reference evidence="1" key="1">
    <citation type="submission" date="2017-12" db="EMBL/GenBank/DDBJ databases">
        <authorList>
            <person name="Martens C."/>
            <person name="Dahlstrom E."/>
            <person name="Barbian K."/>
            <person name="Sykora L."/>
            <person name="Ricklefs S."/>
            <person name="Bruno D."/>
            <person name="Anzick I."/>
            <person name="Myles I."/>
            <person name="Datta S.K."/>
        </authorList>
    </citation>
    <scope>NUCLEOTIDE SEQUENCE</scope>
    <source>
        <strain evidence="1">AD2</strain>
        <plasmid evidence="1">p1-AD2</plasmid>
    </source>
</reference>
<accession>A0A4Y1MRN0</accession>
<dbReference type="EMBL" id="CP025188">
    <property type="protein sequence ID" value="AWV20350.1"/>
    <property type="molecule type" value="Genomic_DNA"/>
</dbReference>
<sequence>MTVASNTYPRVDGSDGPLRAPVEMAAGISGNVRGALAVRSRDGESYVIAGTDNALWQMTATGWINRGSGYGVPETRSWQFAQFGDQVIGVEGSQAPVAWTIGSSSPFAALSGAPTARYVATVEPGFLMLGAIDDGTGPRGNVVRWSGLNDATVWPTPGTTAALAVQSDEQELANGGAVTGIVPAIGGAAAAIFTEDAIYRLEYVGPSAIFSFREADRTRGCVCPNGIASVNAAAYFIAEDGFFAFDGSTVSPIGAGKVDRFFWDSVDRSRLNKVFASVDIVRKIIVWAWPTMGSGSSDRWLMLNYATGRWRYGDDAGLAVSYLFPARTATYTLEELDGLPEFAKAGLDSAGAPSLDDVRFIGGQRVLAGFNASGRLVSFTGAALAARIETGETDSSGKRVFVSGLRPLTDANSATAGVASRERFGDALVHGPQVGLNAEMRCPQRVSGRYVRADVRIPAGASWSYLQGVDVQMRAEGKR</sequence>
<geneLocation type="plasmid" evidence="1">
    <name>p1-AD2</name>
</geneLocation>
<protein>
    <submittedName>
        <fullName evidence="1">Uncharacterized protein</fullName>
    </submittedName>
</protein>
<keyword evidence="1" id="KW-0614">Plasmid</keyword>
<dbReference type="AlphaFoldDB" id="A0A4Y1MRN0"/>